<organism evidence="15 16">
    <name type="scientific">Sorlinia euscelidii</name>
    <dbReference type="NCBI Taxonomy" id="3081148"/>
    <lineage>
        <taxon>Bacteria</taxon>
        <taxon>Pseudomonadati</taxon>
        <taxon>Pseudomonadota</taxon>
        <taxon>Alphaproteobacteria</taxon>
        <taxon>Acetobacterales</taxon>
        <taxon>Acetobacteraceae</taxon>
        <taxon>Sorlinia</taxon>
    </lineage>
</organism>
<comment type="subcellular location">
    <subcellularLocation>
        <location evidence="2 13">Cell membrane</location>
        <topology evidence="2 13">Multi-pass membrane protein</topology>
    </subcellularLocation>
</comment>
<feature type="transmembrane region" description="Helical" evidence="14">
    <location>
        <begin position="249"/>
        <end position="267"/>
    </location>
</feature>
<keyword evidence="11 14" id="KW-0472">Membrane</keyword>
<sequence>MLEFDFMRHAFLASAFIAISCGVVGWFLVLRGQSFAGHALSHVGFTGATGAVLIGLSPLTGMLAITCVTAVFMGWEATSASRATPPPDHARDSLTGLVLAASLGIGLLFLSWQTSPASSATSLLFGNLFAVDRALLTPLIAISVTSIALMMLIARPLLHASLDPDLAMIQGARKRWIAVVFTLNVALVTSVCAMMTGILLVFALLVGPAATILRLGFSPLMGVFSSAMLALALAWAGLALSWWTDAPPSFWISVGSALCYGLACLIMRRRTYTKTARAAFID</sequence>
<evidence type="ECO:0000256" key="1">
    <source>
        <dbReference type="ARBA" id="ARBA00002313"/>
    </source>
</evidence>
<dbReference type="RefSeq" id="WP_394818997.1">
    <property type="nucleotide sequence ID" value="NZ_JAWJZY010000001.1"/>
</dbReference>
<keyword evidence="9 14" id="KW-1133">Transmembrane helix</keyword>
<evidence type="ECO:0000256" key="7">
    <source>
        <dbReference type="ARBA" id="ARBA00022833"/>
    </source>
</evidence>
<feature type="transmembrane region" description="Helical" evidence="14">
    <location>
        <begin position="176"/>
        <end position="205"/>
    </location>
</feature>
<evidence type="ECO:0000256" key="3">
    <source>
        <dbReference type="ARBA" id="ARBA00008034"/>
    </source>
</evidence>
<evidence type="ECO:0000256" key="12">
    <source>
        <dbReference type="ARBA" id="ARBA00040080"/>
    </source>
</evidence>
<comment type="caution">
    <text evidence="15">The sequence shown here is derived from an EMBL/GenBank/DDBJ whole genome shotgun (WGS) entry which is preliminary data.</text>
</comment>
<comment type="function">
    <text evidence="1">Involved in the high-affinity zinc uptake transport system.</text>
</comment>
<feature type="transmembrane region" description="Helical" evidence="14">
    <location>
        <begin position="217"/>
        <end position="243"/>
    </location>
</feature>
<dbReference type="Pfam" id="PF00950">
    <property type="entry name" value="ABC-3"/>
    <property type="match status" value="1"/>
</dbReference>
<protein>
    <recommendedName>
        <fullName evidence="12">High-affinity zinc uptake system membrane protein ZnuB</fullName>
    </recommendedName>
</protein>
<evidence type="ECO:0000256" key="9">
    <source>
        <dbReference type="ARBA" id="ARBA00022989"/>
    </source>
</evidence>
<dbReference type="PANTHER" id="PTHR30477">
    <property type="entry name" value="ABC-TRANSPORTER METAL-BINDING PROTEIN"/>
    <property type="match status" value="1"/>
</dbReference>
<evidence type="ECO:0000256" key="10">
    <source>
        <dbReference type="ARBA" id="ARBA00023065"/>
    </source>
</evidence>
<evidence type="ECO:0000313" key="15">
    <source>
        <dbReference type="EMBL" id="MEE8658048.1"/>
    </source>
</evidence>
<keyword evidence="10" id="KW-0406">Ion transport</keyword>
<feature type="transmembrane region" description="Helical" evidence="14">
    <location>
        <begin position="6"/>
        <end position="30"/>
    </location>
</feature>
<evidence type="ECO:0000256" key="8">
    <source>
        <dbReference type="ARBA" id="ARBA00022906"/>
    </source>
</evidence>
<evidence type="ECO:0000256" key="4">
    <source>
        <dbReference type="ARBA" id="ARBA00022448"/>
    </source>
</evidence>
<feature type="transmembrane region" description="Helical" evidence="14">
    <location>
        <begin position="93"/>
        <end position="113"/>
    </location>
</feature>
<dbReference type="Gene3D" id="1.10.3470.10">
    <property type="entry name" value="ABC transporter involved in vitamin B12 uptake, BtuC"/>
    <property type="match status" value="1"/>
</dbReference>
<proteinExistence type="inferred from homology"/>
<evidence type="ECO:0000256" key="6">
    <source>
        <dbReference type="ARBA" id="ARBA00022692"/>
    </source>
</evidence>
<keyword evidence="4 13" id="KW-0813">Transport</keyword>
<dbReference type="SUPFAM" id="SSF81345">
    <property type="entry name" value="ABC transporter involved in vitamin B12 uptake, BtuC"/>
    <property type="match status" value="1"/>
</dbReference>
<dbReference type="InterPro" id="IPR001626">
    <property type="entry name" value="ABC_TroCD"/>
</dbReference>
<comment type="similarity">
    <text evidence="3 13">Belongs to the ABC-3 integral membrane protein family.</text>
</comment>
<keyword evidence="16" id="KW-1185">Reference proteome</keyword>
<name>A0ABU7U1E2_9PROT</name>
<keyword evidence="7" id="KW-0862">Zinc</keyword>
<evidence type="ECO:0000256" key="13">
    <source>
        <dbReference type="RuleBase" id="RU003943"/>
    </source>
</evidence>
<feature type="transmembrane region" description="Helical" evidence="14">
    <location>
        <begin position="134"/>
        <end position="156"/>
    </location>
</feature>
<dbReference type="EMBL" id="JAWJZY010000001">
    <property type="protein sequence ID" value="MEE8658048.1"/>
    <property type="molecule type" value="Genomic_DNA"/>
</dbReference>
<accession>A0ABU7U1E2</accession>
<evidence type="ECO:0000256" key="2">
    <source>
        <dbReference type="ARBA" id="ARBA00004651"/>
    </source>
</evidence>
<dbReference type="Proteomes" id="UP001312908">
    <property type="component" value="Unassembled WGS sequence"/>
</dbReference>
<keyword evidence="8" id="KW-0864">Zinc transport</keyword>
<dbReference type="PANTHER" id="PTHR30477:SF23">
    <property type="entry name" value="HIGH-AFFINITY ZINC UPTAKE SYSTEM MEMBRANE PROTEIN ZNUB"/>
    <property type="match status" value="1"/>
</dbReference>
<keyword evidence="5" id="KW-1003">Cell membrane</keyword>
<evidence type="ECO:0000256" key="11">
    <source>
        <dbReference type="ARBA" id="ARBA00023136"/>
    </source>
</evidence>
<dbReference type="InterPro" id="IPR037294">
    <property type="entry name" value="ABC_BtuC-like"/>
</dbReference>
<evidence type="ECO:0000313" key="16">
    <source>
        <dbReference type="Proteomes" id="UP001312908"/>
    </source>
</evidence>
<gene>
    <name evidence="15" type="ORF">DOFOFD_03345</name>
</gene>
<feature type="transmembrane region" description="Helical" evidence="14">
    <location>
        <begin position="51"/>
        <end position="73"/>
    </location>
</feature>
<evidence type="ECO:0000256" key="5">
    <source>
        <dbReference type="ARBA" id="ARBA00022475"/>
    </source>
</evidence>
<evidence type="ECO:0000256" key="14">
    <source>
        <dbReference type="SAM" id="Phobius"/>
    </source>
</evidence>
<reference evidence="15 16" key="1">
    <citation type="submission" date="2023-10" db="EMBL/GenBank/DDBJ databases">
        <title>Sorlinia euscelidii gen. nov., sp. nov., an acetic acid bacteria isolated from the gut of Euscelidius variegatus emitter.</title>
        <authorList>
            <person name="Michoud G."/>
            <person name="Marasco R."/>
            <person name="Seferji K."/>
            <person name="Gonella E."/>
            <person name="Garuglieri E."/>
            <person name="Alma A."/>
            <person name="Mapelli F."/>
            <person name="Borin S."/>
            <person name="Daffonchio D."/>
            <person name="Crotti E."/>
        </authorList>
    </citation>
    <scope>NUCLEOTIDE SEQUENCE [LARGE SCALE GENOMIC DNA]</scope>
    <source>
        <strain evidence="15 16">EV16P</strain>
    </source>
</reference>
<keyword evidence="6 13" id="KW-0812">Transmembrane</keyword>